<dbReference type="PANTHER" id="PTHR24960:SF79">
    <property type="entry name" value="PHOTOSYSTEM I IRON-SULFUR CENTER"/>
    <property type="match status" value="1"/>
</dbReference>
<evidence type="ECO:0000256" key="3">
    <source>
        <dbReference type="ARBA" id="ARBA00013529"/>
    </source>
</evidence>
<evidence type="ECO:0000259" key="8">
    <source>
        <dbReference type="PROSITE" id="PS51379"/>
    </source>
</evidence>
<dbReference type="InterPro" id="IPR017900">
    <property type="entry name" value="4Fe4S_Fe_S_CS"/>
</dbReference>
<dbReference type="InterPro" id="IPR029039">
    <property type="entry name" value="Flavoprotein-like_sf"/>
</dbReference>
<dbReference type="SUPFAM" id="SSF54862">
    <property type="entry name" value="4Fe-4S ferredoxins"/>
    <property type="match status" value="1"/>
</dbReference>
<feature type="domain" description="4Fe-4S ferredoxin-type" evidence="8">
    <location>
        <begin position="221"/>
        <end position="244"/>
    </location>
</feature>
<evidence type="ECO:0000256" key="1">
    <source>
        <dbReference type="ARBA" id="ARBA00001966"/>
    </source>
</evidence>
<reference evidence="10 11" key="1">
    <citation type="journal article" date="2017" name="Genome Announc.">
        <title>Draft Genome Sequence of a Sporulating and Motile Strain of Lachnotalea glycerini Isolated from Water in Quebec City, Canada.</title>
        <authorList>
            <person name="Maheux A.F."/>
            <person name="Boudreau D.K."/>
            <person name="Berube E."/>
            <person name="Boissinot M."/>
            <person name="Raymond F."/>
            <person name="Brodeur S."/>
            <person name="Corbeil J."/>
            <person name="Isabel S."/>
            <person name="Omar R.F."/>
            <person name="Bergeron M.G."/>
        </authorList>
    </citation>
    <scope>NUCLEOTIDE SEQUENCE [LARGE SCALE GENOMIC DNA]</scope>
    <source>
        <strain evidence="10 11">CCRI-19302</strain>
    </source>
</reference>
<keyword evidence="5" id="KW-0479">Metal-binding</keyword>
<evidence type="ECO:0000256" key="6">
    <source>
        <dbReference type="ARBA" id="ARBA00023004"/>
    </source>
</evidence>
<dbReference type="Proteomes" id="UP000247523">
    <property type="component" value="Unassembled WGS sequence"/>
</dbReference>
<evidence type="ECO:0000313" key="12">
    <source>
        <dbReference type="Proteomes" id="UP000247523"/>
    </source>
</evidence>
<dbReference type="GO" id="GO:0046872">
    <property type="term" value="F:metal ion binding"/>
    <property type="evidence" value="ECO:0007669"/>
    <property type="project" value="UniProtKB-KW"/>
</dbReference>
<evidence type="ECO:0000256" key="5">
    <source>
        <dbReference type="ARBA" id="ARBA00022723"/>
    </source>
</evidence>
<name>A0A255ISL4_9FIRM</name>
<dbReference type="PANTHER" id="PTHR24960">
    <property type="entry name" value="PHOTOSYSTEM I IRON-SULFUR CENTER-RELATED"/>
    <property type="match status" value="1"/>
</dbReference>
<comment type="caution">
    <text evidence="9">The sequence shown here is derived from an EMBL/GenBank/DDBJ whole genome shotgun (WGS) entry which is preliminary data.</text>
</comment>
<dbReference type="Pfam" id="PF00037">
    <property type="entry name" value="Fer4"/>
    <property type="match status" value="1"/>
</dbReference>
<evidence type="ECO:0000313" key="9">
    <source>
        <dbReference type="EMBL" id="PXV87853.1"/>
    </source>
</evidence>
<evidence type="ECO:0000256" key="7">
    <source>
        <dbReference type="ARBA" id="ARBA00023014"/>
    </source>
</evidence>
<accession>A0A255ISL4</accession>
<dbReference type="Gene3D" id="3.30.70.20">
    <property type="match status" value="1"/>
</dbReference>
<dbReference type="InterPro" id="IPR050157">
    <property type="entry name" value="PSI_iron-sulfur_center"/>
</dbReference>
<dbReference type="InterPro" id="IPR017896">
    <property type="entry name" value="4Fe4S_Fe-S-bd"/>
</dbReference>
<dbReference type="SUPFAM" id="SSF52218">
    <property type="entry name" value="Flavoproteins"/>
    <property type="match status" value="1"/>
</dbReference>
<evidence type="ECO:0000313" key="10">
    <source>
        <dbReference type="EMBL" id="RDY30253.1"/>
    </source>
</evidence>
<reference evidence="10" key="3">
    <citation type="submission" date="2018-07" db="EMBL/GenBank/DDBJ databases">
        <authorList>
            <person name="Quirk P.G."/>
            <person name="Krulwich T.A."/>
        </authorList>
    </citation>
    <scope>NUCLEOTIDE SEQUENCE</scope>
    <source>
        <strain evidence="10">CCRI-19302</strain>
    </source>
</reference>
<evidence type="ECO:0000256" key="2">
    <source>
        <dbReference type="ARBA" id="ARBA00003532"/>
    </source>
</evidence>
<keyword evidence="6" id="KW-0408">Iron</keyword>
<organism evidence="9 12">
    <name type="scientific">Lachnotalea glycerini</name>
    <dbReference type="NCBI Taxonomy" id="1763509"/>
    <lineage>
        <taxon>Bacteria</taxon>
        <taxon>Bacillati</taxon>
        <taxon>Bacillota</taxon>
        <taxon>Clostridia</taxon>
        <taxon>Lachnospirales</taxon>
        <taxon>Lachnospiraceae</taxon>
        <taxon>Lachnotalea</taxon>
    </lineage>
</organism>
<keyword evidence="4" id="KW-0004">4Fe-4S</keyword>
<dbReference type="AlphaFoldDB" id="A0A255ISL4"/>
<dbReference type="EMBL" id="NOKA02000043">
    <property type="protein sequence ID" value="RDY30253.1"/>
    <property type="molecule type" value="Genomic_DNA"/>
</dbReference>
<protein>
    <recommendedName>
        <fullName evidence="3">Ferredoxin</fullName>
    </recommendedName>
</protein>
<feature type="domain" description="4Fe-4S ferredoxin-type" evidence="8">
    <location>
        <begin position="188"/>
        <end position="217"/>
    </location>
</feature>
<dbReference type="Proteomes" id="UP000216411">
    <property type="component" value="Unassembled WGS sequence"/>
</dbReference>
<dbReference type="EMBL" id="QICS01000009">
    <property type="protein sequence ID" value="PXV87853.1"/>
    <property type="molecule type" value="Genomic_DNA"/>
</dbReference>
<sequence>MLGTHINFYYYSGTGNTLLIVKEMIKTFSAKGIQVKLYKIEDTDPKKIDISTPFGIAFPVAFQSTLPFVWNFLKALPRAEKTPVFMVDTMMAFSGAIVGPLKKVLAEKGYDCIGACEIVMPNNWLPKQINEEENEKKINNGLRKAREYTENLIEGNTSWRRIPFLSKGFYNICCNDFVMNRIALAEGRKIAVDKDKCIKCGLCSKLCPVNNIDMKEYPEWHDSCELCMRCLSFCPVNAVIIPGKKFKQYRVVKAKELMGKPLEEN</sequence>
<dbReference type="NCBIfam" id="NF038196">
    <property type="entry name" value="ferrodoxin_EFR1"/>
    <property type="match status" value="1"/>
</dbReference>
<dbReference type="GO" id="GO:0051539">
    <property type="term" value="F:4 iron, 4 sulfur cluster binding"/>
    <property type="evidence" value="ECO:0007669"/>
    <property type="project" value="UniProtKB-KW"/>
</dbReference>
<gene>
    <name evidence="9" type="ORF">C8E03_109143</name>
    <name evidence="10" type="ORF">CG710_015680</name>
</gene>
<proteinExistence type="predicted"/>
<reference evidence="9 12" key="2">
    <citation type="submission" date="2018-05" db="EMBL/GenBank/DDBJ databases">
        <title>Genomic Encyclopedia of Type Strains, Phase IV (KMG-IV): sequencing the most valuable type-strain genomes for metagenomic binning, comparative biology and taxonomic classification.</title>
        <authorList>
            <person name="Goeker M."/>
        </authorList>
    </citation>
    <scope>NUCLEOTIDE SEQUENCE [LARGE SCALE GENOMIC DNA]</scope>
    <source>
        <strain evidence="9 12">DSM 28816</strain>
    </source>
</reference>
<dbReference type="Gene3D" id="3.40.50.360">
    <property type="match status" value="1"/>
</dbReference>
<dbReference type="RefSeq" id="WP_094375946.1">
    <property type="nucleotide sequence ID" value="NZ_NOKA02000043.1"/>
</dbReference>
<keyword evidence="11" id="KW-1185">Reference proteome</keyword>
<evidence type="ECO:0000256" key="4">
    <source>
        <dbReference type="ARBA" id="ARBA00022485"/>
    </source>
</evidence>
<dbReference type="PROSITE" id="PS51379">
    <property type="entry name" value="4FE4S_FER_2"/>
    <property type="match status" value="2"/>
</dbReference>
<dbReference type="InterPro" id="IPR047964">
    <property type="entry name" value="EFR1-like"/>
</dbReference>
<evidence type="ECO:0000313" key="11">
    <source>
        <dbReference type="Proteomes" id="UP000216411"/>
    </source>
</evidence>
<dbReference type="PROSITE" id="PS00198">
    <property type="entry name" value="4FE4S_FER_1"/>
    <property type="match status" value="2"/>
</dbReference>
<comment type="cofactor">
    <cofactor evidence="1">
        <name>[4Fe-4S] cluster</name>
        <dbReference type="ChEBI" id="CHEBI:49883"/>
    </cofactor>
</comment>
<dbReference type="OrthoDB" id="9813995at2"/>
<comment type="function">
    <text evidence="2">Ferredoxins are iron-sulfur proteins that transfer electrons in a wide variety of metabolic reactions.</text>
</comment>
<keyword evidence="7" id="KW-0411">Iron-sulfur</keyword>